<feature type="domain" description="ABC transporter" evidence="9">
    <location>
        <begin position="5"/>
        <end position="261"/>
    </location>
</feature>
<evidence type="ECO:0000256" key="8">
    <source>
        <dbReference type="SAM" id="MobiDB-lite"/>
    </source>
</evidence>
<dbReference type="Pfam" id="PF08352">
    <property type="entry name" value="oligo_HPY"/>
    <property type="match status" value="2"/>
</dbReference>
<comment type="subcellular location">
    <subcellularLocation>
        <location evidence="1">Cell membrane</location>
        <topology evidence="1">Peripheral membrane protein</topology>
    </subcellularLocation>
</comment>
<dbReference type="InterPro" id="IPR050388">
    <property type="entry name" value="ABC_Ni/Peptide_Import"/>
</dbReference>
<dbReference type="FunFam" id="3.40.50.300:FF:000016">
    <property type="entry name" value="Oligopeptide ABC transporter ATP-binding component"/>
    <property type="match status" value="1"/>
</dbReference>
<dbReference type="PANTHER" id="PTHR43297:SF2">
    <property type="entry name" value="DIPEPTIDE TRANSPORT ATP-BINDING PROTEIN DPPD"/>
    <property type="match status" value="1"/>
</dbReference>
<dbReference type="InterPro" id="IPR017871">
    <property type="entry name" value="ABC_transporter-like_CS"/>
</dbReference>
<dbReference type="InterPro" id="IPR027417">
    <property type="entry name" value="P-loop_NTPase"/>
</dbReference>
<reference evidence="10" key="1">
    <citation type="submission" date="2016-10" db="EMBL/GenBank/DDBJ databases">
        <title>Genome sequence of Streptomyces mangrovisoli MUSC 149.</title>
        <authorList>
            <person name="Lee L.-H."/>
            <person name="Ser H.-L."/>
        </authorList>
    </citation>
    <scope>NUCLEOTIDE SEQUENCE [LARGE SCALE GENOMIC DNA]</scope>
    <source>
        <strain evidence="10">MUSC 149</strain>
    </source>
</reference>
<dbReference type="EMBL" id="LAVA02000058">
    <property type="protein sequence ID" value="OIJ65347.1"/>
    <property type="molecule type" value="Genomic_DNA"/>
</dbReference>
<dbReference type="SUPFAM" id="SSF52540">
    <property type="entry name" value="P-loop containing nucleoside triphosphate hydrolases"/>
    <property type="match status" value="2"/>
</dbReference>
<keyword evidence="6 10" id="KW-0067">ATP-binding</keyword>
<comment type="caution">
    <text evidence="10">The sequence shown here is derived from an EMBL/GenBank/DDBJ whole genome shotgun (WGS) entry which is preliminary data.</text>
</comment>
<dbReference type="SMART" id="SM00382">
    <property type="entry name" value="AAA"/>
    <property type="match status" value="2"/>
</dbReference>
<dbReference type="Gene3D" id="3.40.50.300">
    <property type="entry name" value="P-loop containing nucleotide triphosphate hydrolases"/>
    <property type="match status" value="2"/>
</dbReference>
<dbReference type="OrthoDB" id="4008250at2"/>
<dbReference type="PROSITE" id="PS00211">
    <property type="entry name" value="ABC_TRANSPORTER_1"/>
    <property type="match status" value="2"/>
</dbReference>
<dbReference type="GO" id="GO:0015833">
    <property type="term" value="P:peptide transport"/>
    <property type="evidence" value="ECO:0007669"/>
    <property type="project" value="InterPro"/>
</dbReference>
<keyword evidence="11" id="KW-1185">Reference proteome</keyword>
<dbReference type="GO" id="GO:0005524">
    <property type="term" value="F:ATP binding"/>
    <property type="evidence" value="ECO:0007669"/>
    <property type="project" value="UniProtKB-KW"/>
</dbReference>
<dbReference type="NCBIfam" id="NF008453">
    <property type="entry name" value="PRK11308.1"/>
    <property type="match status" value="2"/>
</dbReference>
<evidence type="ECO:0000256" key="1">
    <source>
        <dbReference type="ARBA" id="ARBA00004202"/>
    </source>
</evidence>
<sequence length="581" mass="61380">MTDLLRIEDLHVGFATDAGPAPAVRGVSLRVAPGEVLALVGESGSGKTVTARSVLGLLPDTASVRGRVLLGDGTAEPAEDVLAAPAARLRALRGTRAAMVFQEPSTALNPVFTIGWQLTEGLRAHGRGGSRAERRALAVEWLDKVGIPDPATRVDHYPHQLSGGQKQRAVIAMALALGTRLLVADEPTTALDVTVQAEILELLHRCRTDFGTAVLLITHNMGVVADLADRVAVMRAGEVVEQAPVRELFAAPGHPYTRELLAAVPDFGSGPRATPPSADGGTRPGDGTARPCDGGTQSVDGGTRPLDGEARPVVRADGLVVDHPGRLGRKSFRAVDGVGFEIRPGEVLGLVGESGSGKTTIGRAIAGLTAVTGGRLEVFGQPTDRRRRPAGRIGYVFQDPATSFDPLLTIAGSIAEPLVVHRRELGAQEIRRRVEALLASVQLPRSYADRYPHELSGGQRQRAGLARALALRPGLLIADEPTSALDVSVQARVLDLFAGLQRELGFAALFISHDLAVVEQVAHRVVVLHRGRIAEQGTTGQVLGSPQDDYTRRLVAALPVPDPVRQGRRRPRPVQEGVPGA</sequence>
<feature type="region of interest" description="Disordered" evidence="8">
    <location>
        <begin position="562"/>
        <end position="581"/>
    </location>
</feature>
<feature type="region of interest" description="Disordered" evidence="8">
    <location>
        <begin position="266"/>
        <end position="311"/>
    </location>
</feature>
<evidence type="ECO:0000256" key="4">
    <source>
        <dbReference type="ARBA" id="ARBA00022475"/>
    </source>
</evidence>
<evidence type="ECO:0000256" key="5">
    <source>
        <dbReference type="ARBA" id="ARBA00022741"/>
    </source>
</evidence>
<keyword evidence="4" id="KW-1003">Cell membrane</keyword>
<gene>
    <name evidence="10" type="ORF">WN71_024030</name>
</gene>
<comment type="similarity">
    <text evidence="2">Belongs to the ABC transporter superfamily.</text>
</comment>
<name>A0A1J4NSN4_9ACTN</name>
<dbReference type="CDD" id="cd03257">
    <property type="entry name" value="ABC_NikE_OppD_transporters"/>
    <property type="match status" value="2"/>
</dbReference>
<proteinExistence type="inferred from homology"/>
<dbReference type="InterPro" id="IPR003439">
    <property type="entry name" value="ABC_transporter-like_ATP-bd"/>
</dbReference>
<evidence type="ECO:0000313" key="11">
    <source>
        <dbReference type="Proteomes" id="UP000034196"/>
    </source>
</evidence>
<evidence type="ECO:0000256" key="2">
    <source>
        <dbReference type="ARBA" id="ARBA00005417"/>
    </source>
</evidence>
<accession>A0A1J4NSN4</accession>
<dbReference type="PANTHER" id="PTHR43297">
    <property type="entry name" value="OLIGOPEPTIDE TRANSPORT ATP-BINDING PROTEIN APPD"/>
    <property type="match status" value="1"/>
</dbReference>
<evidence type="ECO:0000313" key="10">
    <source>
        <dbReference type="EMBL" id="OIJ65347.1"/>
    </source>
</evidence>
<protein>
    <submittedName>
        <fullName evidence="10">Glutathione ABC transporter ATP-binding protein</fullName>
    </submittedName>
</protein>
<dbReference type="PROSITE" id="PS50893">
    <property type="entry name" value="ABC_TRANSPORTER_2"/>
    <property type="match status" value="2"/>
</dbReference>
<dbReference type="GO" id="GO:0016887">
    <property type="term" value="F:ATP hydrolysis activity"/>
    <property type="evidence" value="ECO:0007669"/>
    <property type="project" value="InterPro"/>
</dbReference>
<keyword evidence="7" id="KW-0472">Membrane</keyword>
<evidence type="ECO:0000259" key="9">
    <source>
        <dbReference type="PROSITE" id="PS50893"/>
    </source>
</evidence>
<dbReference type="STRING" id="1428628.WN71_024030"/>
<dbReference type="Proteomes" id="UP000034196">
    <property type="component" value="Unassembled WGS sequence"/>
</dbReference>
<keyword evidence="5" id="KW-0547">Nucleotide-binding</keyword>
<dbReference type="InterPro" id="IPR003593">
    <property type="entry name" value="AAA+_ATPase"/>
</dbReference>
<evidence type="ECO:0000256" key="6">
    <source>
        <dbReference type="ARBA" id="ARBA00022840"/>
    </source>
</evidence>
<feature type="domain" description="ABC transporter" evidence="9">
    <location>
        <begin position="314"/>
        <end position="555"/>
    </location>
</feature>
<keyword evidence="3" id="KW-0813">Transport</keyword>
<organism evidence="10 11">
    <name type="scientific">Streptomyces mangrovisoli</name>
    <dbReference type="NCBI Taxonomy" id="1428628"/>
    <lineage>
        <taxon>Bacteria</taxon>
        <taxon>Bacillati</taxon>
        <taxon>Actinomycetota</taxon>
        <taxon>Actinomycetes</taxon>
        <taxon>Kitasatosporales</taxon>
        <taxon>Streptomycetaceae</taxon>
        <taxon>Streptomyces</taxon>
    </lineage>
</organism>
<evidence type="ECO:0000256" key="7">
    <source>
        <dbReference type="ARBA" id="ARBA00023136"/>
    </source>
</evidence>
<dbReference type="InterPro" id="IPR013563">
    <property type="entry name" value="Oligopep_ABC_C"/>
</dbReference>
<dbReference type="GO" id="GO:0005886">
    <property type="term" value="C:plasma membrane"/>
    <property type="evidence" value="ECO:0007669"/>
    <property type="project" value="UniProtKB-SubCell"/>
</dbReference>
<evidence type="ECO:0000256" key="3">
    <source>
        <dbReference type="ARBA" id="ARBA00022448"/>
    </source>
</evidence>
<dbReference type="AlphaFoldDB" id="A0A1J4NSN4"/>
<dbReference type="Pfam" id="PF00005">
    <property type="entry name" value="ABC_tran"/>
    <property type="match status" value="2"/>
</dbReference>
<dbReference type="RefSeq" id="WP_046588100.1">
    <property type="nucleotide sequence ID" value="NZ_LAVA02000058.1"/>
</dbReference>